<dbReference type="EMBL" id="KX011169">
    <property type="protein sequence ID" value="ANH50773.1"/>
    <property type="molecule type" value="Genomic_DNA"/>
</dbReference>
<name>A0A173GC45_9CAUD</name>
<evidence type="ECO:0000313" key="2">
    <source>
        <dbReference type="Proteomes" id="UP000203219"/>
    </source>
</evidence>
<dbReference type="Proteomes" id="UP000203219">
    <property type="component" value="Segment"/>
</dbReference>
<proteinExistence type="predicted"/>
<dbReference type="KEGG" id="vg:29060024"/>
<evidence type="ECO:0000313" key="1">
    <source>
        <dbReference type="EMBL" id="ANH50773.1"/>
    </source>
</evidence>
<reference evidence="2" key="1">
    <citation type="submission" date="2016-04" db="EMBL/GenBank/DDBJ databases">
        <authorList>
            <person name="Adebesin M.O."/>
            <person name="Ahama K."/>
            <person name="Alekasir E.M."/>
            <person name="Ali S."/>
            <person name="Aligholizadeh E."/>
            <person name="Allison J.M."/>
            <person name="Alzaher A."/>
            <person name="Andaya C.D."/>
            <person name="Asfaw S."/>
            <person name="Bansal N."/>
            <person name="Beauchard M.A."/>
            <person name="Betancourt K.A."/>
            <person name="Bhatia B."/>
            <person name="Boretti N.A."/>
            <person name="Brondi J.N."/>
            <person name="Byrd C.E."/>
            <person name="Cao A."/>
            <person name="Cardosa E.A."/>
            <person name="Carter A."/>
            <person name="Chen S."/>
            <person name="Chen Y."/>
            <person name="Clara V.K."/>
            <person name="Cobuzzi M."/>
            <person name="Conn O.L."/>
            <person name="Crosby I.A."/>
            <person name="Daly S.B."/>
            <person name="Depaz I.X."/>
            <person name="Dhaurali S."/>
            <person name="Dowdy K.M."/>
            <person name="Edokobi N.B."/>
            <person name="Ekanayake A.B."/>
            <person name="Ekekwe S.O."/>
            <person name="Emond M.A."/>
            <person name="Endres L."/>
            <person name="Eng S."/>
            <person name="Felkoski S.A."/>
            <person name="Gant C.D."/>
            <person name="Gaskin B."/>
            <person name="Gondal S."/>
            <person name="Gutmann J."/>
            <person name="Ha T.-A."/>
            <person name="Habteyes H."/>
            <person name="Hariri O."/>
            <person name="Healey R.M."/>
            <person name="Heins J.L."/>
            <person name="Henderson A.L."/>
            <person name="Hernandez F.M."/>
            <person name="Hoang P.T."/>
            <person name="Hope K.T."/>
            <person name="Husna A."/>
            <person name="Hussain A."/>
            <person name="Imani O."/>
            <person name="Jackson N.L."/>
            <person name="Jacob V.M."/>
            <person name="Kang C."/>
            <person name="Kantov R.M."/>
            <person name="Kavuru S."/>
            <person name="Kerr M.S."/>
            <person name="Khan O.A."/>
            <person name="Khan T.M."/>
            <person name="King T."/>
            <person name="Kulkarni R."/>
            <person name="Li A."/>
            <person name="Maczka C."/>
            <person name="Maisonet E."/>
            <person name="Majethia P.M."/>
            <person name="Malik D.A."/>
            <person name="Mariam A."/>
            <person name="Marquess E.B."/>
            <person name="Mattison J."/>
            <person name="Mcdonald N."/>
            <person name="Mehr S."/>
            <person name="Mengers S.R."/>
            <person name="Michaels D.P."/>
            <person name="Mondal S."/>
            <person name="Monney D.B."/>
            <person name="Nakhleh S.I."/>
            <person name="Ndubuizu N.C."/>
            <person name="Nguyen A.H."/>
            <person name="Nguyen K.M."/>
            <person name="Nguyen M.T."/>
            <person name="Nicholas M.L."/>
            <person name="Nimalan J.P."/>
            <person name="O'Connell R.A."/>
            <person name="Odoi E."/>
            <person name="Ojo L."/>
            <person name="Okoye A.E."/>
            <person name="Olateru-Olagbegi O."/>
            <person name="Osei K.V."/>
            <person name="Osei-Tutu A."/>
            <person name="Palilla A.M."/>
            <person name="Pancholi S."/>
            <person name="Park J.H."/>
            <person name="Patel K."/>
            <person name="Patel P."/>
            <person name="Pennington E."/>
            <person name="Peterson R.E."/>
            <person name="Pon J."/>
            <person name="Pourkarim H."/>
            <person name="Reed M.L."/>
            <person name="Rottman V."/>
            <person name="Salazar J."/>
            <person name="Samet S."/>
            <person name="Sendze O."/>
            <person name="Stelmack M.A."/>
            <person name="Stinnett R."/>
            <person name="Tchouaga A.L."/>
            <person name="Thompson E.M."/>
            <person name="Tran N.G."/>
            <person name="Truong T."/>
            <person name="Udo J.A."/>
            <person name="Verona L.T."/>
            <person name="Vu T.-Q."/>
            <person name="Wade J."/>
            <person name="Wang N.Q."/>
            <person name="Waters Z.M."/>
            <person name="Wellman R.J."/>
            <person name="Woldegabreal S."/>
            <person name="Yee A.C."/>
            <person name="Yirefu M."/>
            <person name="Zahangir S."/>
            <person name="Zhai Y."/>
            <person name="Devine C.L."/>
            <person name="Liao K."/>
            <person name="Prasad P.K."/>
            <person name="Ruthenberg K.J."/>
            <person name="Shonk J.A."/>
            <person name="Way M."/>
            <person name="Yousufi H.K."/>
            <person name="Cao L."/>
            <person name="Fox J."/>
            <person name="Hobbs E."/>
            <person name="Kilic S."/>
            <person name="Nunn R."/>
            <person name="Patel R."/>
            <person name="Rubenstein M."/>
            <person name="Cresawn S.G."/>
            <person name="Russell D.A."/>
            <person name="Pope W.H."/>
            <person name="Jacobs-Sera D."/>
            <person name="Hendrix R.W."/>
            <person name="Hatfull G.F."/>
            <person name="Erill I."/>
            <person name="Caruso S.M."/>
        </authorList>
    </citation>
    <scope>NUCLEOTIDE SEQUENCE [LARGE SCALE GENOMIC DNA]</scope>
</reference>
<gene>
    <name evidence="1" type="ORF">SALINJAH_216</name>
</gene>
<dbReference type="RefSeq" id="YP_009282170.1">
    <property type="nucleotide sequence ID" value="NC_031034.1"/>
</dbReference>
<sequence>MSYAEKILTTEYNSLVWLNNDNRRWLSYNEDHPHANSVREGLLTREMDIQDLEAALNILKGAN</sequence>
<dbReference type="GeneID" id="29060024"/>
<organism evidence="1 2">
    <name type="scientific">Bacillus phage SalinJah</name>
    <dbReference type="NCBI Taxonomy" id="1837830"/>
    <lineage>
        <taxon>Viruses</taxon>
        <taxon>Duplodnaviria</taxon>
        <taxon>Heunggongvirae</taxon>
        <taxon>Uroviricota</taxon>
        <taxon>Caudoviricetes</taxon>
        <taxon>Herelleviridae</taxon>
        <taxon>Bastillevirinae</taxon>
        <taxon>Wphvirus</taxon>
        <taxon>Wphvirus BPS13</taxon>
    </lineage>
</organism>
<protein>
    <submittedName>
        <fullName evidence="1">Uncharacterized protein</fullName>
    </submittedName>
</protein>
<accession>A0A173GC45</accession>